<comment type="caution">
    <text evidence="6">The sequence shown here is derived from an EMBL/GenBank/DDBJ whole genome shotgun (WGS) entry which is preliminary data.</text>
</comment>
<evidence type="ECO:0000256" key="3">
    <source>
        <dbReference type="ARBA" id="ARBA00023004"/>
    </source>
</evidence>
<comment type="similarity">
    <text evidence="1 5">Belongs to the indoleamine 2,3-dioxygenase family.</text>
</comment>
<keyword evidence="5" id="KW-0560">Oxidoreductase</keyword>
<dbReference type="GO" id="GO:0005737">
    <property type="term" value="C:cytoplasm"/>
    <property type="evidence" value="ECO:0007669"/>
    <property type="project" value="TreeGrafter"/>
</dbReference>
<dbReference type="InterPro" id="IPR000898">
    <property type="entry name" value="Indolamine_dOase"/>
</dbReference>
<dbReference type="OrthoDB" id="540174at2759"/>
<feature type="binding site" description="proximal binding residue" evidence="4">
    <location>
        <position position="352"/>
    </location>
    <ligand>
        <name>heme b</name>
        <dbReference type="ChEBI" id="CHEBI:60344"/>
    </ligand>
    <ligandPart>
        <name>Fe</name>
        <dbReference type="ChEBI" id="CHEBI:18248"/>
    </ligandPart>
</feature>
<dbReference type="GO" id="GO:0020037">
    <property type="term" value="F:heme binding"/>
    <property type="evidence" value="ECO:0007669"/>
    <property type="project" value="UniProtKB-UniRule"/>
</dbReference>
<dbReference type="PANTHER" id="PTHR28657:SF10">
    <property type="entry name" value="INDOLEAMINE 2,3-DIOXYGENASE"/>
    <property type="match status" value="1"/>
</dbReference>
<evidence type="ECO:0000256" key="1">
    <source>
        <dbReference type="ARBA" id="ARBA00007119"/>
    </source>
</evidence>
<evidence type="ECO:0000313" key="6">
    <source>
        <dbReference type="EMBL" id="OQD79159.1"/>
    </source>
</evidence>
<dbReference type="Proteomes" id="UP000191672">
    <property type="component" value="Unassembled WGS sequence"/>
</dbReference>
<dbReference type="GO" id="GO:0046872">
    <property type="term" value="F:metal ion binding"/>
    <property type="evidence" value="ECO:0007669"/>
    <property type="project" value="UniProtKB-UniRule"/>
</dbReference>
<organism evidence="6 7">
    <name type="scientific">Penicillium antarcticum</name>
    <dbReference type="NCBI Taxonomy" id="416450"/>
    <lineage>
        <taxon>Eukaryota</taxon>
        <taxon>Fungi</taxon>
        <taxon>Dikarya</taxon>
        <taxon>Ascomycota</taxon>
        <taxon>Pezizomycotina</taxon>
        <taxon>Eurotiomycetes</taxon>
        <taxon>Eurotiomycetidae</taxon>
        <taxon>Eurotiales</taxon>
        <taxon>Aspergillaceae</taxon>
        <taxon>Penicillium</taxon>
    </lineage>
</organism>
<dbReference type="PANTHER" id="PTHR28657">
    <property type="entry name" value="INDOLEAMINE 2,3-DIOXYGENASE"/>
    <property type="match status" value="1"/>
</dbReference>
<dbReference type="Gene3D" id="1.20.58.480">
    <property type="match status" value="1"/>
</dbReference>
<evidence type="ECO:0000256" key="5">
    <source>
        <dbReference type="RuleBase" id="RU369119"/>
    </source>
</evidence>
<keyword evidence="4 5" id="KW-0349">Heme</keyword>
<comment type="catalytic activity">
    <reaction evidence="5">
        <text>L-tryptophan + O2 = N-formyl-L-kynurenine</text>
        <dbReference type="Rhea" id="RHEA:24536"/>
        <dbReference type="ChEBI" id="CHEBI:15379"/>
        <dbReference type="ChEBI" id="CHEBI:57912"/>
        <dbReference type="ChEBI" id="CHEBI:58629"/>
    </reaction>
</comment>
<dbReference type="SUPFAM" id="SSF140959">
    <property type="entry name" value="Indolic compounds 2,3-dioxygenase-like"/>
    <property type="match status" value="1"/>
</dbReference>
<name>A0A1V6PQ74_9EURO</name>
<dbReference type="PROSITE" id="PS00876">
    <property type="entry name" value="IDO_1"/>
    <property type="match status" value="1"/>
</dbReference>
<dbReference type="Pfam" id="PF01231">
    <property type="entry name" value="IDO"/>
    <property type="match status" value="1"/>
</dbReference>
<keyword evidence="3 4" id="KW-0408">Iron</keyword>
<dbReference type="InterPro" id="IPR037217">
    <property type="entry name" value="Trp/Indoleamine_2_3_dOase-like"/>
</dbReference>
<accession>A0A1V6PQ74</accession>
<dbReference type="EC" id="1.13.11.52" evidence="5"/>
<keyword evidence="2 4" id="KW-0479">Metal-binding</keyword>
<keyword evidence="7" id="KW-1185">Reference proteome</keyword>
<dbReference type="AlphaFoldDB" id="A0A1V6PQ74"/>
<reference evidence="7" key="1">
    <citation type="journal article" date="2017" name="Nat. Microbiol.">
        <title>Global analysis of biosynthetic gene clusters reveals vast potential of secondary metabolite production in Penicillium species.</title>
        <authorList>
            <person name="Nielsen J.C."/>
            <person name="Grijseels S."/>
            <person name="Prigent S."/>
            <person name="Ji B."/>
            <person name="Dainat J."/>
            <person name="Nielsen K.F."/>
            <person name="Frisvad J.C."/>
            <person name="Workman M."/>
            <person name="Nielsen J."/>
        </authorList>
    </citation>
    <scope>NUCLEOTIDE SEQUENCE [LARGE SCALE GENOMIC DNA]</scope>
    <source>
        <strain evidence="7">IBT 31811</strain>
    </source>
</reference>
<comment type="function">
    <text evidence="5">Produces N-formyl-kynurenine through the oxidation of tryptophan.</text>
</comment>
<dbReference type="GO" id="GO:0033754">
    <property type="term" value="F:indoleamine 2,3-dioxygenase activity"/>
    <property type="evidence" value="ECO:0007669"/>
    <property type="project" value="UniProtKB-EC"/>
</dbReference>
<evidence type="ECO:0000256" key="2">
    <source>
        <dbReference type="ARBA" id="ARBA00022723"/>
    </source>
</evidence>
<evidence type="ECO:0000256" key="4">
    <source>
        <dbReference type="PIRSR" id="PIRSR600898-1"/>
    </source>
</evidence>
<proteinExistence type="inferred from homology"/>
<dbReference type="STRING" id="416450.A0A1V6PQ74"/>
<dbReference type="EMBL" id="MDYN01000059">
    <property type="protein sequence ID" value="OQD79159.1"/>
    <property type="molecule type" value="Genomic_DNA"/>
</dbReference>
<keyword evidence="5" id="KW-0223">Dioxygenase</keyword>
<protein>
    <recommendedName>
        <fullName evidence="5">Indoleamine 2,3-dioxygenase</fullName>
        <ecNumber evidence="5">1.13.11.52</ecNumber>
    </recommendedName>
</protein>
<dbReference type="GO" id="GO:0034354">
    <property type="term" value="P:'de novo' NAD+ biosynthetic process from L-tryptophan"/>
    <property type="evidence" value="ECO:0007669"/>
    <property type="project" value="TreeGrafter"/>
</dbReference>
<sequence>MLESSNTFVDAIFKGYAQQGFLPENLPLERLPNPYYRPWEDIASQLPALVQAGQIRDMIESLPVCSIENLKTEQEWRRAYVIMGYLSHAYIWGGDKPKEVLPPCISKPFLDISSHLEVPACATYSGLTLWNFKAPSADTDTSDPDNLAVQTSWTGTKDEEWFMLISVAVEAKGIRLISQMQEAIKAVTANDADLLTSLLYRFADGLSDLTLTLKRMYEHNRPAVFFHELRPFLAGSKNMGPAGLPRGVYYDVGDGVERPENWKQLSGGSNAQSSLIQALDIFLGIKHSDSASGENFIEEMRKYMPGPHRRFLQSLAAISNVRAYVQASADKSTEKEAYNAAVNELKAFRDTHIQMVTRYIVMAAKQPKPLKQNTGKVNLATASQATEKEHHLAGTGGTDLMPFLKRTRDTVQEAKC</sequence>
<evidence type="ECO:0000313" key="7">
    <source>
        <dbReference type="Proteomes" id="UP000191672"/>
    </source>
</evidence>
<dbReference type="GO" id="GO:0019441">
    <property type="term" value="P:L-tryptophan catabolic process to kynurenine"/>
    <property type="evidence" value="ECO:0007669"/>
    <property type="project" value="UniProtKB-UniRule"/>
</dbReference>
<gene>
    <name evidence="6" type="ORF">PENANT_c059G11279</name>
</gene>